<protein>
    <recommendedName>
        <fullName evidence="2">RWD domain-containing protein</fullName>
    </recommendedName>
</protein>
<comment type="caution">
    <text evidence="3">The sequence shown here is derived from an EMBL/GenBank/DDBJ whole genome shotgun (WGS) entry which is preliminary data.</text>
</comment>
<dbReference type="Gene3D" id="3.10.110.10">
    <property type="entry name" value="Ubiquitin Conjugating Enzyme"/>
    <property type="match status" value="1"/>
</dbReference>
<dbReference type="InterPro" id="IPR006575">
    <property type="entry name" value="RWD_dom"/>
</dbReference>
<evidence type="ECO:0000256" key="1">
    <source>
        <dbReference type="SAM" id="MobiDB-lite"/>
    </source>
</evidence>
<dbReference type="SUPFAM" id="SSF54495">
    <property type="entry name" value="UBC-like"/>
    <property type="match status" value="1"/>
</dbReference>
<accession>A0A7J8J159</accession>
<evidence type="ECO:0000259" key="2">
    <source>
        <dbReference type="PROSITE" id="PS50908"/>
    </source>
</evidence>
<dbReference type="InterPro" id="IPR016135">
    <property type="entry name" value="UBQ-conjugating_enzyme/RWD"/>
</dbReference>
<reference evidence="3 4" key="1">
    <citation type="journal article" date="2020" name="Nature">
        <title>Six reference-quality genomes reveal evolution of bat adaptations.</title>
        <authorList>
            <person name="Jebb D."/>
            <person name="Huang Z."/>
            <person name="Pippel M."/>
            <person name="Hughes G.M."/>
            <person name="Lavrichenko K."/>
            <person name="Devanna P."/>
            <person name="Winkler S."/>
            <person name="Jermiin L.S."/>
            <person name="Skirmuntt E.C."/>
            <person name="Katzourakis A."/>
            <person name="Burkitt-Gray L."/>
            <person name="Ray D.A."/>
            <person name="Sullivan K.A.M."/>
            <person name="Roscito J.G."/>
            <person name="Kirilenko B.M."/>
            <person name="Davalos L.M."/>
            <person name="Corthals A.P."/>
            <person name="Power M.L."/>
            <person name="Jones G."/>
            <person name="Ransome R.D."/>
            <person name="Dechmann D.K.N."/>
            <person name="Locatelli A.G."/>
            <person name="Puechmaille S.J."/>
            <person name="Fedrigo O."/>
            <person name="Jarvis E.D."/>
            <person name="Hiller M."/>
            <person name="Vernes S.C."/>
            <person name="Myers E.W."/>
            <person name="Teeling E.C."/>
        </authorList>
    </citation>
    <scope>NUCLEOTIDE SEQUENCE [LARGE SCALE GENOMIC DNA]</scope>
    <source>
        <strain evidence="3">MMolMol1</strain>
        <tissue evidence="3">Muscle</tissue>
    </source>
</reference>
<dbReference type="PANTHER" id="PTHR12292">
    <property type="entry name" value="RWD DOMAIN-CONTAINING PROTEIN"/>
    <property type="match status" value="1"/>
</dbReference>
<name>A0A7J8J159_MOLMO</name>
<dbReference type="InterPro" id="IPR040213">
    <property type="entry name" value="GIR2-like"/>
</dbReference>
<dbReference type="EMBL" id="JACASF010000003">
    <property type="protein sequence ID" value="KAF6489882.1"/>
    <property type="molecule type" value="Genomic_DNA"/>
</dbReference>
<evidence type="ECO:0000313" key="4">
    <source>
        <dbReference type="Proteomes" id="UP000550707"/>
    </source>
</evidence>
<dbReference type="Proteomes" id="UP000550707">
    <property type="component" value="Unassembled WGS sequence"/>
</dbReference>
<organism evidence="3 4">
    <name type="scientific">Molossus molossus</name>
    <name type="common">Pallas' mastiff bat</name>
    <name type="synonym">Vespertilio molossus</name>
    <dbReference type="NCBI Taxonomy" id="27622"/>
    <lineage>
        <taxon>Eukaryota</taxon>
        <taxon>Metazoa</taxon>
        <taxon>Chordata</taxon>
        <taxon>Craniata</taxon>
        <taxon>Vertebrata</taxon>
        <taxon>Euteleostomi</taxon>
        <taxon>Mammalia</taxon>
        <taxon>Eutheria</taxon>
        <taxon>Laurasiatheria</taxon>
        <taxon>Chiroptera</taxon>
        <taxon>Yangochiroptera</taxon>
        <taxon>Molossidae</taxon>
        <taxon>Molossus</taxon>
    </lineage>
</organism>
<proteinExistence type="predicted"/>
<dbReference type="InParanoid" id="A0A7J8J159"/>
<dbReference type="AlphaFoldDB" id="A0A7J8J159"/>
<dbReference type="PROSITE" id="PS50908">
    <property type="entry name" value="RWD"/>
    <property type="match status" value="1"/>
</dbReference>
<feature type="region of interest" description="Disordered" evidence="1">
    <location>
        <begin position="97"/>
        <end position="120"/>
    </location>
</feature>
<evidence type="ECO:0000313" key="3">
    <source>
        <dbReference type="EMBL" id="KAF6489882.1"/>
    </source>
</evidence>
<dbReference type="Pfam" id="PF05773">
    <property type="entry name" value="RWD"/>
    <property type="match status" value="1"/>
</dbReference>
<feature type="domain" description="RWD" evidence="2">
    <location>
        <begin position="11"/>
        <end position="120"/>
    </location>
</feature>
<gene>
    <name evidence="3" type="ORF">HJG59_010284</name>
</gene>
<sequence length="120" mass="13598">MMTDYHDEQCSQLEALEPIYPNSFTALSENPPNFTITVTSKAAESDEIVQTTDKFTYRGKYPDEGPCHNLDTTDIQFLEDAGNNVELDESLFQETDALELEDGEDDTEYYPAEPENDLTD</sequence>
<keyword evidence="4" id="KW-1185">Reference proteome</keyword>